<organism evidence="5 6">
    <name type="scientific">Archangium violaceum Cb vi76</name>
    <dbReference type="NCBI Taxonomy" id="1406225"/>
    <lineage>
        <taxon>Bacteria</taxon>
        <taxon>Pseudomonadati</taxon>
        <taxon>Myxococcota</taxon>
        <taxon>Myxococcia</taxon>
        <taxon>Myxococcales</taxon>
        <taxon>Cystobacterineae</taxon>
        <taxon>Archangiaceae</taxon>
        <taxon>Archangium</taxon>
    </lineage>
</organism>
<dbReference type="InterPro" id="IPR052067">
    <property type="entry name" value="Metal_resp_HTH_trans_reg"/>
</dbReference>
<dbReference type="PRINTS" id="PR00598">
    <property type="entry name" value="HTHMARR"/>
</dbReference>
<dbReference type="SUPFAM" id="SSF46785">
    <property type="entry name" value="Winged helix' DNA-binding domain"/>
    <property type="match status" value="1"/>
</dbReference>
<sequence>MARSHLKLDEFLPYRLSLASNAVSQVIARAYEEHFGLKMHEWRVITVLAEDGELSQQEIVGRTKMDKVTVSRAAQVLERRKLLRRVTNSEDGRSLRLSLTAEGQKLYARVVPAAIELEAEVLQGLSEREIAGLKDVLLRLEAAAERVLSRR</sequence>
<keyword evidence="1" id="KW-0805">Transcription regulation</keyword>
<dbReference type="PANTHER" id="PTHR35790">
    <property type="entry name" value="HTH-TYPE TRANSCRIPTIONAL REGULATOR PCHR"/>
    <property type="match status" value="1"/>
</dbReference>
<accession>A0A084SSV4</accession>
<dbReference type="InterPro" id="IPR036390">
    <property type="entry name" value="WH_DNA-bd_sf"/>
</dbReference>
<dbReference type="InterPro" id="IPR036388">
    <property type="entry name" value="WH-like_DNA-bd_sf"/>
</dbReference>
<reference evidence="5 6" key="1">
    <citation type="submission" date="2014-07" db="EMBL/GenBank/DDBJ databases">
        <title>Draft Genome Sequence of Gephyronic Acid Producer, Cystobacter violaceus Strain Cb vi76.</title>
        <authorList>
            <person name="Stevens D.C."/>
            <person name="Young J."/>
            <person name="Carmichael R."/>
            <person name="Tan J."/>
            <person name="Taylor R.E."/>
        </authorList>
    </citation>
    <scope>NUCLEOTIDE SEQUENCE [LARGE SCALE GENOMIC DNA]</scope>
    <source>
        <strain evidence="5 6">Cb vi76</strain>
    </source>
</reference>
<proteinExistence type="predicted"/>
<dbReference type="Pfam" id="PF12802">
    <property type="entry name" value="MarR_2"/>
    <property type="match status" value="1"/>
</dbReference>
<dbReference type="PROSITE" id="PS50995">
    <property type="entry name" value="HTH_MARR_2"/>
    <property type="match status" value="1"/>
</dbReference>
<evidence type="ECO:0000256" key="3">
    <source>
        <dbReference type="ARBA" id="ARBA00023163"/>
    </source>
</evidence>
<evidence type="ECO:0000313" key="6">
    <source>
        <dbReference type="Proteomes" id="UP000028547"/>
    </source>
</evidence>
<protein>
    <submittedName>
        <fullName evidence="5">MarR family transcriptional regulator</fullName>
    </submittedName>
</protein>
<name>A0A084SSV4_9BACT</name>
<keyword evidence="2" id="KW-0238">DNA-binding</keyword>
<evidence type="ECO:0000313" key="5">
    <source>
        <dbReference type="EMBL" id="KFA91539.1"/>
    </source>
</evidence>
<dbReference type="EMBL" id="JPMI01000140">
    <property type="protein sequence ID" value="KFA91539.1"/>
    <property type="molecule type" value="Genomic_DNA"/>
</dbReference>
<gene>
    <name evidence="5" type="ORF">Q664_21140</name>
</gene>
<dbReference type="RefSeq" id="WP_043398266.1">
    <property type="nucleotide sequence ID" value="NZ_JPMI01000140.1"/>
</dbReference>
<comment type="caution">
    <text evidence="5">The sequence shown here is derived from an EMBL/GenBank/DDBJ whole genome shotgun (WGS) entry which is preliminary data.</text>
</comment>
<evidence type="ECO:0000256" key="2">
    <source>
        <dbReference type="ARBA" id="ARBA00023125"/>
    </source>
</evidence>
<keyword evidence="3" id="KW-0804">Transcription</keyword>
<dbReference type="Proteomes" id="UP000028547">
    <property type="component" value="Unassembled WGS sequence"/>
</dbReference>
<dbReference type="AlphaFoldDB" id="A0A084SSV4"/>
<dbReference type="PANTHER" id="PTHR35790:SF4">
    <property type="entry name" value="HTH-TYPE TRANSCRIPTIONAL REGULATOR PCHR"/>
    <property type="match status" value="1"/>
</dbReference>
<dbReference type="GO" id="GO:0003700">
    <property type="term" value="F:DNA-binding transcription factor activity"/>
    <property type="evidence" value="ECO:0007669"/>
    <property type="project" value="InterPro"/>
</dbReference>
<feature type="domain" description="HTH marR-type" evidence="4">
    <location>
        <begin position="1"/>
        <end position="142"/>
    </location>
</feature>
<dbReference type="SMART" id="SM00347">
    <property type="entry name" value="HTH_MARR"/>
    <property type="match status" value="1"/>
</dbReference>
<dbReference type="InterPro" id="IPR000835">
    <property type="entry name" value="HTH_MarR-typ"/>
</dbReference>
<dbReference type="GO" id="GO:0003677">
    <property type="term" value="F:DNA binding"/>
    <property type="evidence" value="ECO:0007669"/>
    <property type="project" value="UniProtKB-KW"/>
</dbReference>
<evidence type="ECO:0000256" key="1">
    <source>
        <dbReference type="ARBA" id="ARBA00023015"/>
    </source>
</evidence>
<dbReference type="Gene3D" id="1.10.10.10">
    <property type="entry name" value="Winged helix-like DNA-binding domain superfamily/Winged helix DNA-binding domain"/>
    <property type="match status" value="1"/>
</dbReference>
<evidence type="ECO:0000259" key="4">
    <source>
        <dbReference type="PROSITE" id="PS50995"/>
    </source>
</evidence>